<dbReference type="InterPro" id="IPR043198">
    <property type="entry name" value="Cyclin/Ssn8"/>
</dbReference>
<reference evidence="2" key="2">
    <citation type="submission" date="2021-01" db="EMBL/GenBank/DDBJ databases">
        <authorList>
            <person name="Schikora-Tamarit M.A."/>
        </authorList>
    </citation>
    <scope>NUCLEOTIDE SEQUENCE</scope>
    <source>
        <strain evidence="2">CBS6075</strain>
    </source>
</reference>
<dbReference type="RefSeq" id="XP_046059873.1">
    <property type="nucleotide sequence ID" value="XM_046206070.1"/>
</dbReference>
<accession>A0A9P8P2D0</accession>
<keyword evidence="3" id="KW-1185">Reference proteome</keyword>
<comment type="caution">
    <text evidence="2">The sequence shown here is derived from an EMBL/GenBank/DDBJ whole genome shotgun (WGS) entry which is preliminary data.</text>
</comment>
<dbReference type="Gene3D" id="1.10.472.10">
    <property type="entry name" value="Cyclin-like"/>
    <property type="match status" value="2"/>
</dbReference>
<dbReference type="InterPro" id="IPR036915">
    <property type="entry name" value="Cyclin-like_sf"/>
</dbReference>
<name>A0A9P8P2D0_9ASCO</name>
<dbReference type="OrthoDB" id="4951845at2759"/>
<organism evidence="2 3">
    <name type="scientific">Ogataea philodendri</name>
    <dbReference type="NCBI Taxonomy" id="1378263"/>
    <lineage>
        <taxon>Eukaryota</taxon>
        <taxon>Fungi</taxon>
        <taxon>Dikarya</taxon>
        <taxon>Ascomycota</taxon>
        <taxon>Saccharomycotina</taxon>
        <taxon>Pichiomycetes</taxon>
        <taxon>Pichiales</taxon>
        <taxon>Pichiaceae</taxon>
        <taxon>Ogataea</taxon>
    </lineage>
</organism>
<dbReference type="GO" id="GO:0006357">
    <property type="term" value="P:regulation of transcription by RNA polymerase II"/>
    <property type="evidence" value="ECO:0007669"/>
    <property type="project" value="InterPro"/>
</dbReference>
<feature type="region of interest" description="Disordered" evidence="1">
    <location>
        <begin position="339"/>
        <end position="417"/>
    </location>
</feature>
<evidence type="ECO:0008006" key="4">
    <source>
        <dbReference type="Google" id="ProtNLM"/>
    </source>
</evidence>
<gene>
    <name evidence="2" type="ORF">OGAPHI_004938</name>
</gene>
<dbReference type="EMBL" id="JAEUBE010000366">
    <property type="protein sequence ID" value="KAH3663537.1"/>
    <property type="molecule type" value="Genomic_DNA"/>
</dbReference>
<evidence type="ECO:0000313" key="3">
    <source>
        <dbReference type="Proteomes" id="UP000769157"/>
    </source>
</evidence>
<dbReference type="AlphaFoldDB" id="A0A9P8P2D0"/>
<evidence type="ECO:0000256" key="1">
    <source>
        <dbReference type="SAM" id="MobiDB-lite"/>
    </source>
</evidence>
<dbReference type="GeneID" id="70236902"/>
<evidence type="ECO:0000313" key="2">
    <source>
        <dbReference type="EMBL" id="KAH3663537.1"/>
    </source>
</evidence>
<proteinExistence type="predicted"/>
<protein>
    <recommendedName>
        <fullName evidence="4">Cyclin N-terminal domain-containing protein</fullName>
    </recommendedName>
</protein>
<sequence>MSLSPDTSGDHANVIQLSKPFLSKEEIEYMFRNSLADETQVRTYNDKKKEVFQFLCQLVKVLKFPTKILQSCFYYYQRFYMFNDFGKYGNLHYDVGLTALFVSLKQNDYIKKLSLVISEAYKLRNIAAGPQEQDEYRKRLLAMEKKFMEFEAFDFRYFMIEELLIKYAKYFRIPKEVCFLSWSMLNDLYATELPLQWPSNFNSVVVLKSSLLVWNEINAERRVERVINEREVSVNARKEETSNAVSELLDYYMHNYEASFMKQALDQLNIQLDSKHIINNVILNIKIGLHQDERARPPKRQRNLDDDLFFKLRDYDVGKTSSIRFLYSKKMYLDEVSQYPSEKAKAPPKQAPPPQNRPKNRPQAPHTPNNEHPKRPRPHQSYQSPNHHPGPRKNFKKNYNPSFTNNRKRPQDRAFEK</sequence>
<dbReference type="PANTHER" id="PTHR10026">
    <property type="entry name" value="CYCLIN"/>
    <property type="match status" value="1"/>
</dbReference>
<dbReference type="Proteomes" id="UP000769157">
    <property type="component" value="Unassembled WGS sequence"/>
</dbReference>
<dbReference type="SUPFAM" id="SSF47954">
    <property type="entry name" value="Cyclin-like"/>
    <property type="match status" value="2"/>
</dbReference>
<dbReference type="GO" id="GO:0016538">
    <property type="term" value="F:cyclin-dependent protein serine/threonine kinase regulator activity"/>
    <property type="evidence" value="ECO:0007669"/>
    <property type="project" value="InterPro"/>
</dbReference>
<reference evidence="2" key="1">
    <citation type="journal article" date="2021" name="Open Biol.">
        <title>Shared evolutionary footprints suggest mitochondrial oxidative damage underlies multiple complex I losses in fungi.</title>
        <authorList>
            <person name="Schikora-Tamarit M.A."/>
            <person name="Marcet-Houben M."/>
            <person name="Nosek J."/>
            <person name="Gabaldon T."/>
        </authorList>
    </citation>
    <scope>NUCLEOTIDE SEQUENCE</scope>
    <source>
        <strain evidence="2">CBS6075</strain>
    </source>
</reference>